<dbReference type="AlphaFoldDB" id="A0A8S3DBJ9"/>
<comment type="caution">
    <text evidence="1">The sequence shown here is derived from an EMBL/GenBank/DDBJ whole genome shotgun (WGS) entry which is preliminary data.</text>
</comment>
<evidence type="ECO:0000313" key="1">
    <source>
        <dbReference type="EMBL" id="CAF5001371.1"/>
    </source>
</evidence>
<reference evidence="1" key="1">
    <citation type="submission" date="2021-02" db="EMBL/GenBank/DDBJ databases">
        <authorList>
            <person name="Nowell W R."/>
        </authorList>
    </citation>
    <scope>NUCLEOTIDE SEQUENCE</scope>
</reference>
<proteinExistence type="predicted"/>
<accession>A0A8S3DBJ9</accession>
<organism evidence="1 2">
    <name type="scientific">Rotaria magnacalcarata</name>
    <dbReference type="NCBI Taxonomy" id="392030"/>
    <lineage>
        <taxon>Eukaryota</taxon>
        <taxon>Metazoa</taxon>
        <taxon>Spiralia</taxon>
        <taxon>Gnathifera</taxon>
        <taxon>Rotifera</taxon>
        <taxon>Eurotatoria</taxon>
        <taxon>Bdelloidea</taxon>
        <taxon>Philodinida</taxon>
        <taxon>Philodinidae</taxon>
        <taxon>Rotaria</taxon>
    </lineage>
</organism>
<protein>
    <submittedName>
        <fullName evidence="1">Uncharacterized protein</fullName>
    </submittedName>
</protein>
<name>A0A8S3DBJ9_9BILA</name>
<gene>
    <name evidence="1" type="ORF">GIL414_LOCUS57262</name>
</gene>
<dbReference type="EMBL" id="CAJOBJ010207491">
    <property type="protein sequence ID" value="CAF5001371.1"/>
    <property type="molecule type" value="Genomic_DNA"/>
</dbReference>
<dbReference type="Proteomes" id="UP000681720">
    <property type="component" value="Unassembled WGS sequence"/>
</dbReference>
<feature type="non-terminal residue" evidence="1">
    <location>
        <position position="1"/>
    </location>
</feature>
<sequence length="40" mass="4869">RFMYGTTKEYPPLYGSYHSDNDLKIYLRSFQKQQKQHSVI</sequence>
<evidence type="ECO:0000313" key="2">
    <source>
        <dbReference type="Proteomes" id="UP000681720"/>
    </source>
</evidence>